<dbReference type="EMBL" id="JBIAZU010000002">
    <property type="protein sequence ID" value="MFF5290780.1"/>
    <property type="molecule type" value="Genomic_DNA"/>
</dbReference>
<organism evidence="2 3">
    <name type="scientific">Paractinoplanes globisporus</name>
    <dbReference type="NCBI Taxonomy" id="113565"/>
    <lineage>
        <taxon>Bacteria</taxon>
        <taxon>Bacillati</taxon>
        <taxon>Actinomycetota</taxon>
        <taxon>Actinomycetes</taxon>
        <taxon>Micromonosporales</taxon>
        <taxon>Micromonosporaceae</taxon>
        <taxon>Paractinoplanes</taxon>
    </lineage>
</organism>
<dbReference type="RefSeq" id="WP_020510226.1">
    <property type="nucleotide sequence ID" value="NZ_JBIAZU010000002.1"/>
</dbReference>
<dbReference type="InterPro" id="IPR045480">
    <property type="entry name" value="fvmX1"/>
</dbReference>
<sequence>MTAESTAQAVLGWAVRADGPMPGGDLSALGDLAAPSEETVHKYAVLAAACAARLGTGAPPFGDATPADTGGILLAAALGGQAEATAAERLIELVPSVRVTQAGWSAAVARHAVTMRAVTHPLAERCLAVSPLTRLLHRPTRDALAGDSVETDVALANRLLGLRGGERILWHAWAEPSADADVLTWRATVLSRLVTEEPGRVLDLYVLARLRWGAEWDKVNRTAIRELSRFAGRPAGPLAVLTFWLPLARLDRNRPELLRARPLLSGHRPIIDAIVRLGLIGRG</sequence>
<dbReference type="Proteomes" id="UP001602245">
    <property type="component" value="Unassembled WGS sequence"/>
</dbReference>
<keyword evidence="3" id="KW-1185">Reference proteome</keyword>
<comment type="caution">
    <text evidence="2">The sequence shown here is derived from an EMBL/GenBank/DDBJ whole genome shotgun (WGS) entry which is preliminary data.</text>
</comment>
<feature type="domain" description="FtsH ternary system" evidence="1">
    <location>
        <begin position="20"/>
        <end position="270"/>
    </location>
</feature>
<evidence type="ECO:0000259" key="1">
    <source>
        <dbReference type="Pfam" id="PF19998"/>
    </source>
</evidence>
<reference evidence="2 3" key="1">
    <citation type="submission" date="2024-10" db="EMBL/GenBank/DDBJ databases">
        <title>The Natural Products Discovery Center: Release of the First 8490 Sequenced Strains for Exploring Actinobacteria Biosynthetic Diversity.</title>
        <authorList>
            <person name="Kalkreuter E."/>
            <person name="Kautsar S.A."/>
            <person name="Yang D."/>
            <person name="Bader C.D."/>
            <person name="Teijaro C.N."/>
            <person name="Fluegel L."/>
            <person name="Davis C.M."/>
            <person name="Simpson J.R."/>
            <person name="Lauterbach L."/>
            <person name="Steele A.D."/>
            <person name="Gui C."/>
            <person name="Meng S."/>
            <person name="Li G."/>
            <person name="Viehrig K."/>
            <person name="Ye F."/>
            <person name="Su P."/>
            <person name="Kiefer A.F."/>
            <person name="Nichols A."/>
            <person name="Cepeda A.J."/>
            <person name="Yan W."/>
            <person name="Fan B."/>
            <person name="Jiang Y."/>
            <person name="Adhikari A."/>
            <person name="Zheng C.-J."/>
            <person name="Schuster L."/>
            <person name="Cowan T.M."/>
            <person name="Smanski M.J."/>
            <person name="Chevrette M.G."/>
            <person name="De Carvalho L.P.S."/>
            <person name="Shen B."/>
        </authorList>
    </citation>
    <scope>NUCLEOTIDE SEQUENCE [LARGE SCALE GENOMIC DNA]</scope>
    <source>
        <strain evidence="2 3">NPDC000087</strain>
    </source>
</reference>
<dbReference type="Pfam" id="PF19998">
    <property type="entry name" value="fvmX1"/>
    <property type="match status" value="1"/>
</dbReference>
<proteinExistence type="predicted"/>
<evidence type="ECO:0000313" key="3">
    <source>
        <dbReference type="Proteomes" id="UP001602245"/>
    </source>
</evidence>
<protein>
    <recommendedName>
        <fullName evidence="1">FtsH ternary system domain-containing protein</fullName>
    </recommendedName>
</protein>
<name>A0ABW6WBU1_9ACTN</name>
<gene>
    <name evidence="2" type="ORF">ACFY35_15150</name>
</gene>
<accession>A0ABW6WBU1</accession>
<evidence type="ECO:0000313" key="2">
    <source>
        <dbReference type="EMBL" id="MFF5290780.1"/>
    </source>
</evidence>